<proteinExistence type="predicted"/>
<comment type="caution">
    <text evidence="1">The sequence shown here is derived from an EMBL/GenBank/DDBJ whole genome shotgun (WGS) entry which is preliminary data.</text>
</comment>
<evidence type="ECO:0000313" key="2">
    <source>
        <dbReference type="Proteomes" id="UP000663844"/>
    </source>
</evidence>
<gene>
    <name evidence="1" type="ORF">OXD698_LOCUS50303</name>
</gene>
<protein>
    <submittedName>
        <fullName evidence="1">Uncharacterized protein</fullName>
    </submittedName>
</protein>
<sequence>RTASSRLTLEKRKIKSKKKFFNSLISKRTQATDVSFSSSSVTGSIGLNQQPKHSANNCYSSPKVLPTNIIDNSSIIKENIYESLTSL</sequence>
<accession>A0A820MVP3</accession>
<name>A0A820MVP3_9BILA</name>
<dbReference type="EMBL" id="CAJOAZ010023900">
    <property type="protein sequence ID" value="CAF4379647.1"/>
    <property type="molecule type" value="Genomic_DNA"/>
</dbReference>
<feature type="non-terminal residue" evidence="1">
    <location>
        <position position="1"/>
    </location>
</feature>
<dbReference type="Proteomes" id="UP000663844">
    <property type="component" value="Unassembled WGS sequence"/>
</dbReference>
<organism evidence="1 2">
    <name type="scientific">Adineta steineri</name>
    <dbReference type="NCBI Taxonomy" id="433720"/>
    <lineage>
        <taxon>Eukaryota</taxon>
        <taxon>Metazoa</taxon>
        <taxon>Spiralia</taxon>
        <taxon>Gnathifera</taxon>
        <taxon>Rotifera</taxon>
        <taxon>Eurotatoria</taxon>
        <taxon>Bdelloidea</taxon>
        <taxon>Adinetida</taxon>
        <taxon>Adinetidae</taxon>
        <taxon>Adineta</taxon>
    </lineage>
</organism>
<dbReference type="AlphaFoldDB" id="A0A820MVP3"/>
<evidence type="ECO:0000313" key="1">
    <source>
        <dbReference type="EMBL" id="CAF4379647.1"/>
    </source>
</evidence>
<reference evidence="1" key="1">
    <citation type="submission" date="2021-02" db="EMBL/GenBank/DDBJ databases">
        <authorList>
            <person name="Nowell W R."/>
        </authorList>
    </citation>
    <scope>NUCLEOTIDE SEQUENCE</scope>
</reference>